<reference evidence="3" key="1">
    <citation type="submission" date="2023-10" db="EMBL/GenBank/DDBJ databases">
        <authorList>
            <person name="Chen Y."/>
            <person name="Shah S."/>
            <person name="Dougan E. K."/>
            <person name="Thang M."/>
            <person name="Chan C."/>
        </authorList>
    </citation>
    <scope>NUCLEOTIDE SEQUENCE [LARGE SCALE GENOMIC DNA]</scope>
</reference>
<organism evidence="3 4">
    <name type="scientific">Prorocentrum cordatum</name>
    <dbReference type="NCBI Taxonomy" id="2364126"/>
    <lineage>
        <taxon>Eukaryota</taxon>
        <taxon>Sar</taxon>
        <taxon>Alveolata</taxon>
        <taxon>Dinophyceae</taxon>
        <taxon>Prorocentrales</taxon>
        <taxon>Prorocentraceae</taxon>
        <taxon>Prorocentrum</taxon>
    </lineage>
</organism>
<feature type="coiled-coil region" evidence="1">
    <location>
        <begin position="103"/>
        <end position="130"/>
    </location>
</feature>
<name>A0ABN9X797_9DINO</name>
<evidence type="ECO:0000256" key="1">
    <source>
        <dbReference type="SAM" id="Coils"/>
    </source>
</evidence>
<evidence type="ECO:0000313" key="4">
    <source>
        <dbReference type="Proteomes" id="UP001189429"/>
    </source>
</evidence>
<dbReference type="Proteomes" id="UP001189429">
    <property type="component" value="Unassembled WGS sequence"/>
</dbReference>
<feature type="region of interest" description="Disordered" evidence="2">
    <location>
        <begin position="1"/>
        <end position="23"/>
    </location>
</feature>
<protein>
    <submittedName>
        <fullName evidence="3">Uncharacterized protein</fullName>
    </submittedName>
</protein>
<proteinExistence type="predicted"/>
<dbReference type="EMBL" id="CAUYUJ010019764">
    <property type="protein sequence ID" value="CAK0893554.1"/>
    <property type="molecule type" value="Genomic_DNA"/>
</dbReference>
<evidence type="ECO:0000256" key="2">
    <source>
        <dbReference type="SAM" id="MobiDB-lite"/>
    </source>
</evidence>
<accession>A0ABN9X797</accession>
<sequence length="131" mass="13933">MAPKGLKRAAGPHPQEPAAKQAFDPLKEYDVSRQTFEGAISALHHPALADLGVNEDDCRQMLLVAAPLSLCVPADQRHAHQRLAVEMIGEVSANVESRLDEAVAAEQAALEALEASKATLESRASAAKEES</sequence>
<comment type="caution">
    <text evidence="3">The sequence shown here is derived from an EMBL/GenBank/DDBJ whole genome shotgun (WGS) entry which is preliminary data.</text>
</comment>
<keyword evidence="4" id="KW-1185">Reference proteome</keyword>
<keyword evidence="1" id="KW-0175">Coiled coil</keyword>
<evidence type="ECO:0000313" key="3">
    <source>
        <dbReference type="EMBL" id="CAK0893554.1"/>
    </source>
</evidence>
<gene>
    <name evidence="3" type="ORF">PCOR1329_LOCUS72841</name>
</gene>